<keyword evidence="4 10" id="KW-0812">Transmembrane</keyword>
<feature type="compositionally biased region" description="Polar residues" evidence="9">
    <location>
        <begin position="95"/>
        <end position="112"/>
    </location>
</feature>
<organism evidence="12 13">
    <name type="scientific">Filobasidium floriforme</name>
    <dbReference type="NCBI Taxonomy" id="5210"/>
    <lineage>
        <taxon>Eukaryota</taxon>
        <taxon>Fungi</taxon>
        <taxon>Dikarya</taxon>
        <taxon>Basidiomycota</taxon>
        <taxon>Agaricomycotina</taxon>
        <taxon>Tremellomycetes</taxon>
        <taxon>Filobasidiales</taxon>
        <taxon>Filobasidiaceae</taxon>
        <taxon>Filobasidium</taxon>
    </lineage>
</organism>
<evidence type="ECO:0000256" key="1">
    <source>
        <dbReference type="ARBA" id="ARBA00004211"/>
    </source>
</evidence>
<protein>
    <recommendedName>
        <fullName evidence="11">t-SNARE coiled-coil homology domain-containing protein</fullName>
    </recommendedName>
</protein>
<evidence type="ECO:0000256" key="4">
    <source>
        <dbReference type="ARBA" id="ARBA00022692"/>
    </source>
</evidence>
<feature type="region of interest" description="Disordered" evidence="9">
    <location>
        <begin position="290"/>
        <end position="312"/>
    </location>
</feature>
<evidence type="ECO:0000256" key="2">
    <source>
        <dbReference type="ARBA" id="ARBA00009063"/>
    </source>
</evidence>
<evidence type="ECO:0000256" key="6">
    <source>
        <dbReference type="ARBA" id="ARBA00022989"/>
    </source>
</evidence>
<dbReference type="Gene3D" id="1.20.5.110">
    <property type="match status" value="1"/>
</dbReference>
<evidence type="ECO:0000259" key="11">
    <source>
        <dbReference type="SMART" id="SM00397"/>
    </source>
</evidence>
<feature type="compositionally biased region" description="Low complexity" evidence="9">
    <location>
        <begin position="300"/>
        <end position="312"/>
    </location>
</feature>
<evidence type="ECO:0000313" key="13">
    <source>
        <dbReference type="Proteomes" id="UP000812966"/>
    </source>
</evidence>
<comment type="subcellular location">
    <subcellularLocation>
        <location evidence="1">Membrane</location>
        <topology evidence="1">Single-pass type IV membrane protein</topology>
    </subcellularLocation>
</comment>
<comment type="caution">
    <text evidence="12">The sequence shown here is derived from an EMBL/GenBank/DDBJ whole genome shotgun (WGS) entry which is preliminary data.</text>
</comment>
<feature type="domain" description="T-SNARE coiled-coil homology" evidence="11">
    <location>
        <begin position="327"/>
        <end position="394"/>
    </location>
</feature>
<dbReference type="PANTHER" id="PTHR15959:SF0">
    <property type="entry name" value="SYNTAXIN-18"/>
    <property type="match status" value="1"/>
</dbReference>
<proteinExistence type="inferred from homology"/>
<evidence type="ECO:0000256" key="3">
    <source>
        <dbReference type="ARBA" id="ARBA00022448"/>
    </source>
</evidence>
<keyword evidence="6 10" id="KW-1133">Transmembrane helix</keyword>
<dbReference type="GO" id="GO:0031201">
    <property type="term" value="C:SNARE complex"/>
    <property type="evidence" value="ECO:0007669"/>
    <property type="project" value="TreeGrafter"/>
</dbReference>
<keyword evidence="7" id="KW-0175">Coiled coil</keyword>
<dbReference type="GO" id="GO:0006890">
    <property type="term" value="P:retrograde vesicle-mediated transport, Golgi to endoplasmic reticulum"/>
    <property type="evidence" value="ECO:0007669"/>
    <property type="project" value="TreeGrafter"/>
</dbReference>
<evidence type="ECO:0000256" key="7">
    <source>
        <dbReference type="ARBA" id="ARBA00023054"/>
    </source>
</evidence>
<dbReference type="SMART" id="SM00397">
    <property type="entry name" value="t_SNARE"/>
    <property type="match status" value="1"/>
</dbReference>
<dbReference type="InterPro" id="IPR000727">
    <property type="entry name" value="T_SNARE_dom"/>
</dbReference>
<feature type="region of interest" description="Disordered" evidence="9">
    <location>
        <begin position="95"/>
        <end position="125"/>
    </location>
</feature>
<feature type="transmembrane region" description="Helical" evidence="10">
    <location>
        <begin position="403"/>
        <end position="422"/>
    </location>
</feature>
<dbReference type="GO" id="GO:0005783">
    <property type="term" value="C:endoplasmic reticulum"/>
    <property type="evidence" value="ECO:0007669"/>
    <property type="project" value="TreeGrafter"/>
</dbReference>
<dbReference type="GO" id="GO:0015031">
    <property type="term" value="P:protein transport"/>
    <property type="evidence" value="ECO:0007669"/>
    <property type="project" value="UniProtKB-KW"/>
</dbReference>
<keyword evidence="13" id="KW-1185">Reference proteome</keyword>
<sequence length="423" mass="47140">MAPVNRLTEFRTVLHTTQSAETSKYPPSSRPGSPSVEGNGLLSRARRRRKRLSEEEVKEQKEEREFLAEGYQIHKHLTALSNHIKLIRRAYLSTQAPPISSRSQTPNPQSRARGTGAEAEDDPEQRRLRALERAKVLTDREREEVDLRCRVVLQGCRERVGVLEVREKIRQNRTKPSTTSSLLTTFLPSLATDALSTGITPQQRSTILTAHHASILWSLNNSLLTLSDVVREMQEERGKIREERGKSLGGMVDKEFVGGGLGNVLTRRRVGGDGKPIQLTIPTASFAKPTASKTSAVDLDPSGSSSSNNDDNAITLSDQQIQQFSSENDTLLESMNTTLNTVLRAEKSLLEISQLQSTLIAHLATQTEAIELLYDEAIETVADLDRANTQLKKAKERGKEGRLYLVVFLIMASLTLLFLDWYS</sequence>
<gene>
    <name evidence="12" type="ORF">FFLO_04056</name>
</gene>
<dbReference type="EMBL" id="JABELV010000081">
    <property type="protein sequence ID" value="KAG7531830.1"/>
    <property type="molecule type" value="Genomic_DNA"/>
</dbReference>
<dbReference type="PANTHER" id="PTHR15959">
    <property type="entry name" value="SYNTAXIN-18"/>
    <property type="match status" value="1"/>
</dbReference>
<comment type="similarity">
    <text evidence="2">Belongs to the syntaxin family.</text>
</comment>
<evidence type="ECO:0000256" key="10">
    <source>
        <dbReference type="SAM" id="Phobius"/>
    </source>
</evidence>
<dbReference type="Proteomes" id="UP000812966">
    <property type="component" value="Unassembled WGS sequence"/>
</dbReference>
<keyword evidence="8 10" id="KW-0472">Membrane</keyword>
<evidence type="ECO:0000313" key="12">
    <source>
        <dbReference type="EMBL" id="KAG7531830.1"/>
    </source>
</evidence>
<accession>A0A8K0JK53</accession>
<feature type="region of interest" description="Disordered" evidence="9">
    <location>
        <begin position="1"/>
        <end position="59"/>
    </location>
</feature>
<evidence type="ECO:0000256" key="5">
    <source>
        <dbReference type="ARBA" id="ARBA00022927"/>
    </source>
</evidence>
<feature type="compositionally biased region" description="Polar residues" evidence="9">
    <location>
        <begin position="14"/>
        <end position="32"/>
    </location>
</feature>
<evidence type="ECO:0000256" key="9">
    <source>
        <dbReference type="SAM" id="MobiDB-lite"/>
    </source>
</evidence>
<dbReference type="FunFam" id="1.20.5.110:FF:000069">
    <property type="entry name" value="Related to syntaxin 18"/>
    <property type="match status" value="1"/>
</dbReference>
<name>A0A8K0JK53_9TREE</name>
<keyword evidence="5" id="KW-0653">Protein transport</keyword>
<evidence type="ECO:0000256" key="8">
    <source>
        <dbReference type="ARBA" id="ARBA00023136"/>
    </source>
</evidence>
<keyword evidence="3" id="KW-0813">Transport</keyword>
<reference evidence="12" key="1">
    <citation type="submission" date="2020-04" db="EMBL/GenBank/DDBJ databases">
        <title>Analysis of mating type loci in Filobasidium floriforme.</title>
        <authorList>
            <person name="Nowrousian M."/>
        </authorList>
    </citation>
    <scope>NUCLEOTIDE SEQUENCE</scope>
    <source>
        <strain evidence="12">CBS 6242</strain>
    </source>
</reference>
<dbReference type="OrthoDB" id="342981at2759"/>
<dbReference type="AlphaFoldDB" id="A0A8K0JK53"/>